<name>A0A7W9AHA3_9SPHN</name>
<protein>
    <submittedName>
        <fullName evidence="2">Uncharacterized protein</fullName>
    </submittedName>
</protein>
<sequence length="62" mass="6567">MAFAQHLMMEKKFKNARNVLLPIAYAPHAGGGRDAAREMIATIDGKPAPASKAETTEAPSGE</sequence>
<comment type="caution">
    <text evidence="2">The sequence shown here is derived from an EMBL/GenBank/DDBJ whole genome shotgun (WGS) entry which is preliminary data.</text>
</comment>
<reference evidence="2 3" key="1">
    <citation type="submission" date="2020-08" db="EMBL/GenBank/DDBJ databases">
        <title>Genomic Encyclopedia of Type Strains, Phase IV (KMG-IV): sequencing the most valuable type-strain genomes for metagenomic binning, comparative biology and taxonomic classification.</title>
        <authorList>
            <person name="Goeker M."/>
        </authorList>
    </citation>
    <scope>NUCLEOTIDE SEQUENCE [LARGE SCALE GENOMIC DNA]</scope>
    <source>
        <strain evidence="2 3">DSM 25079</strain>
    </source>
</reference>
<feature type="region of interest" description="Disordered" evidence="1">
    <location>
        <begin position="43"/>
        <end position="62"/>
    </location>
</feature>
<evidence type="ECO:0000256" key="1">
    <source>
        <dbReference type="SAM" id="MobiDB-lite"/>
    </source>
</evidence>
<organism evidence="2 3">
    <name type="scientific">Sphingobium boeckii</name>
    <dbReference type="NCBI Taxonomy" id="1082345"/>
    <lineage>
        <taxon>Bacteria</taxon>
        <taxon>Pseudomonadati</taxon>
        <taxon>Pseudomonadota</taxon>
        <taxon>Alphaproteobacteria</taxon>
        <taxon>Sphingomonadales</taxon>
        <taxon>Sphingomonadaceae</taxon>
        <taxon>Sphingobium</taxon>
    </lineage>
</organism>
<proteinExistence type="predicted"/>
<evidence type="ECO:0000313" key="2">
    <source>
        <dbReference type="EMBL" id="MBB5685496.1"/>
    </source>
</evidence>
<gene>
    <name evidence="2" type="ORF">FHS49_001504</name>
</gene>
<dbReference type="EMBL" id="JACIJC010000002">
    <property type="protein sequence ID" value="MBB5685496.1"/>
    <property type="molecule type" value="Genomic_DNA"/>
</dbReference>
<dbReference type="AlphaFoldDB" id="A0A7W9AHA3"/>
<accession>A0A7W9AHA3</accession>
<dbReference type="Proteomes" id="UP000549617">
    <property type="component" value="Unassembled WGS sequence"/>
</dbReference>
<keyword evidence="3" id="KW-1185">Reference proteome</keyword>
<dbReference type="RefSeq" id="WP_184016869.1">
    <property type="nucleotide sequence ID" value="NZ_JACIJC010000002.1"/>
</dbReference>
<evidence type="ECO:0000313" key="3">
    <source>
        <dbReference type="Proteomes" id="UP000549617"/>
    </source>
</evidence>